<dbReference type="GO" id="GO:0010288">
    <property type="term" value="P:response to lead ion"/>
    <property type="evidence" value="ECO:0007669"/>
    <property type="project" value="TreeGrafter"/>
</dbReference>
<comment type="caution">
    <text evidence="2">The sequence shown here is derived from an EMBL/GenBank/DDBJ whole genome shotgun (WGS) entry which is preliminary data.</text>
</comment>
<sequence>MREARNPAATGLGGDADFATPAELVGHPARSAMLLALLDGRALPMSLLTAEAGVAPSTASAHLARLTEGGLLRVRRQGRHRYYQLASAEVAQALEALAKLAPPRPARSLRTVRKAEALRAGRSCYDHAAGRLGVALMRSMLEQGALTGGDGLHHPERAARDRLSAPGHDLEYRITDAGWALFDRLGVTVAPGKRKLVRYCVDWTEQRHHLAGAAGAALLTRLEELGWVRRGAQGVDRALEVTEEGHAGLGEHFGIDSAGFVRGRVA</sequence>
<proteinExistence type="predicted"/>
<dbReference type="SMART" id="SM00418">
    <property type="entry name" value="HTH_ARSR"/>
    <property type="match status" value="1"/>
</dbReference>
<dbReference type="eggNOG" id="COG0640">
    <property type="taxonomic scope" value="Bacteria"/>
</dbReference>
<feature type="domain" description="HTH arsR-type" evidence="1">
    <location>
        <begin position="12"/>
        <end position="105"/>
    </location>
</feature>
<name>A0A066TQM3_9PSEU</name>
<gene>
    <name evidence="2" type="ORF">DV20_37780</name>
</gene>
<dbReference type="CDD" id="cd00090">
    <property type="entry name" value="HTH_ARSR"/>
    <property type="match status" value="1"/>
</dbReference>
<dbReference type="EMBL" id="JMQI01000076">
    <property type="protein sequence ID" value="KDN17145.1"/>
    <property type="molecule type" value="Genomic_DNA"/>
</dbReference>
<accession>A0A066TQM3</accession>
<dbReference type="InterPro" id="IPR036390">
    <property type="entry name" value="WH_DNA-bd_sf"/>
</dbReference>
<dbReference type="InterPro" id="IPR052543">
    <property type="entry name" value="HTH_Metal-responsive_Reg"/>
</dbReference>
<dbReference type="GO" id="GO:0003700">
    <property type="term" value="F:DNA-binding transcription factor activity"/>
    <property type="evidence" value="ECO:0007669"/>
    <property type="project" value="InterPro"/>
</dbReference>
<dbReference type="Pfam" id="PF12840">
    <property type="entry name" value="HTH_20"/>
    <property type="match status" value="1"/>
</dbReference>
<dbReference type="PRINTS" id="PR00778">
    <property type="entry name" value="HTHARSR"/>
</dbReference>
<dbReference type="GO" id="GO:0032791">
    <property type="term" value="F:lead ion binding"/>
    <property type="evidence" value="ECO:0007669"/>
    <property type="project" value="TreeGrafter"/>
</dbReference>
<dbReference type="PANTHER" id="PTHR39168">
    <property type="entry name" value="TRANSCRIPTIONAL REGULATOR-RELATED"/>
    <property type="match status" value="1"/>
</dbReference>
<organism evidence="2 3">
    <name type="scientific">Amycolatopsis rifamycinica</name>
    <dbReference type="NCBI Taxonomy" id="287986"/>
    <lineage>
        <taxon>Bacteria</taxon>
        <taxon>Bacillati</taxon>
        <taxon>Actinomycetota</taxon>
        <taxon>Actinomycetes</taxon>
        <taxon>Pseudonocardiales</taxon>
        <taxon>Pseudonocardiaceae</taxon>
        <taxon>Amycolatopsis</taxon>
    </lineage>
</organism>
<evidence type="ECO:0000259" key="1">
    <source>
        <dbReference type="PROSITE" id="PS50987"/>
    </source>
</evidence>
<dbReference type="GO" id="GO:0046686">
    <property type="term" value="P:response to cadmium ion"/>
    <property type="evidence" value="ECO:0007669"/>
    <property type="project" value="TreeGrafter"/>
</dbReference>
<dbReference type="SUPFAM" id="SSF46785">
    <property type="entry name" value="Winged helix' DNA-binding domain"/>
    <property type="match status" value="1"/>
</dbReference>
<evidence type="ECO:0000313" key="3">
    <source>
        <dbReference type="Proteomes" id="UP000027345"/>
    </source>
</evidence>
<reference evidence="2 3" key="1">
    <citation type="submission" date="2014-05" db="EMBL/GenBank/DDBJ databases">
        <title>Draft genome sequence of Amycolatopsis rifamycinica DSM 46095.</title>
        <authorList>
            <person name="Lal R."/>
            <person name="Saxena A."/>
            <person name="Kumari R."/>
            <person name="Mukherjee U."/>
            <person name="Singh P."/>
            <person name="Sangwan N."/>
            <person name="Mahato N.K."/>
        </authorList>
    </citation>
    <scope>NUCLEOTIDE SEQUENCE [LARGE SCALE GENOMIC DNA]</scope>
    <source>
        <strain evidence="2 3">DSM 46095</strain>
    </source>
</reference>
<dbReference type="RefSeq" id="WP_043788087.1">
    <property type="nucleotide sequence ID" value="NZ_JMQI01000076.1"/>
</dbReference>
<dbReference type="AlphaFoldDB" id="A0A066TQM3"/>
<dbReference type="InterPro" id="IPR011991">
    <property type="entry name" value="ArsR-like_HTH"/>
</dbReference>
<dbReference type="OrthoDB" id="3232131at2"/>
<dbReference type="PANTHER" id="PTHR39168:SF1">
    <property type="entry name" value="TRANSCRIPTIONAL REGULATORY PROTEIN"/>
    <property type="match status" value="1"/>
</dbReference>
<evidence type="ECO:0000313" key="2">
    <source>
        <dbReference type="EMBL" id="KDN17145.1"/>
    </source>
</evidence>
<protein>
    <submittedName>
        <fullName evidence="2">ArsR family transcriptional regulator</fullName>
    </submittedName>
</protein>
<dbReference type="Proteomes" id="UP000027345">
    <property type="component" value="Unassembled WGS sequence"/>
</dbReference>
<dbReference type="STRING" id="287986.DV20_37780"/>
<dbReference type="InterPro" id="IPR036388">
    <property type="entry name" value="WH-like_DNA-bd_sf"/>
</dbReference>
<dbReference type="InterPro" id="IPR001845">
    <property type="entry name" value="HTH_ArsR_DNA-bd_dom"/>
</dbReference>
<dbReference type="GO" id="GO:0097063">
    <property type="term" value="F:cadmium ion sensor activity"/>
    <property type="evidence" value="ECO:0007669"/>
    <property type="project" value="TreeGrafter"/>
</dbReference>
<dbReference type="GO" id="GO:0003677">
    <property type="term" value="F:DNA binding"/>
    <property type="evidence" value="ECO:0007669"/>
    <property type="project" value="TreeGrafter"/>
</dbReference>
<dbReference type="Gene3D" id="1.10.10.10">
    <property type="entry name" value="Winged helix-like DNA-binding domain superfamily/Winged helix DNA-binding domain"/>
    <property type="match status" value="1"/>
</dbReference>
<keyword evidence="3" id="KW-1185">Reference proteome</keyword>
<dbReference type="PROSITE" id="PS50987">
    <property type="entry name" value="HTH_ARSR_2"/>
    <property type="match status" value="1"/>
</dbReference>